<dbReference type="EMBL" id="CAUYUJ010002800">
    <property type="protein sequence ID" value="CAK0802436.1"/>
    <property type="molecule type" value="Genomic_DNA"/>
</dbReference>
<gene>
    <name evidence="2" type="ORF">PCOR1329_LOCUS9958</name>
</gene>
<evidence type="ECO:0000313" key="2">
    <source>
        <dbReference type="EMBL" id="CAK0802436.1"/>
    </source>
</evidence>
<sequence>MDAGLCPAVAATAPQAPSAPAAAVPVDVDLLEVRETGVGRYGRSAFAAEAVRAGQARRRPSRLGPRARGLRRGGAHAQTSGRLGSVAGAFWLFWCVYVCGICSG</sequence>
<reference evidence="2" key="1">
    <citation type="submission" date="2023-10" db="EMBL/GenBank/DDBJ databases">
        <authorList>
            <person name="Chen Y."/>
            <person name="Shah S."/>
            <person name="Dougan E. K."/>
            <person name="Thang M."/>
            <person name="Chan C."/>
        </authorList>
    </citation>
    <scope>NUCLEOTIDE SEQUENCE [LARGE SCALE GENOMIC DNA]</scope>
</reference>
<name>A0ABN9QGJ7_9DINO</name>
<evidence type="ECO:0000313" key="3">
    <source>
        <dbReference type="Proteomes" id="UP001189429"/>
    </source>
</evidence>
<evidence type="ECO:0000256" key="1">
    <source>
        <dbReference type="SAM" id="MobiDB-lite"/>
    </source>
</evidence>
<accession>A0ABN9QGJ7</accession>
<feature type="region of interest" description="Disordered" evidence="1">
    <location>
        <begin position="56"/>
        <end position="79"/>
    </location>
</feature>
<keyword evidence="3" id="KW-1185">Reference proteome</keyword>
<dbReference type="Proteomes" id="UP001189429">
    <property type="component" value="Unassembled WGS sequence"/>
</dbReference>
<comment type="caution">
    <text evidence="2">The sequence shown here is derived from an EMBL/GenBank/DDBJ whole genome shotgun (WGS) entry which is preliminary data.</text>
</comment>
<proteinExistence type="predicted"/>
<protein>
    <submittedName>
        <fullName evidence="2">Uncharacterized protein</fullName>
    </submittedName>
</protein>
<organism evidence="2 3">
    <name type="scientific">Prorocentrum cordatum</name>
    <dbReference type="NCBI Taxonomy" id="2364126"/>
    <lineage>
        <taxon>Eukaryota</taxon>
        <taxon>Sar</taxon>
        <taxon>Alveolata</taxon>
        <taxon>Dinophyceae</taxon>
        <taxon>Prorocentrales</taxon>
        <taxon>Prorocentraceae</taxon>
        <taxon>Prorocentrum</taxon>
    </lineage>
</organism>